<evidence type="ECO:0000256" key="11">
    <source>
        <dbReference type="RuleBase" id="RU003953"/>
    </source>
</evidence>
<dbReference type="InterPro" id="IPR003607">
    <property type="entry name" value="HD/PDEase_dom"/>
</dbReference>
<evidence type="ECO:0000313" key="15">
    <source>
        <dbReference type="EMBL" id="TSC92672.1"/>
    </source>
</evidence>
<dbReference type="GO" id="GO:0016779">
    <property type="term" value="F:nucleotidyltransferase activity"/>
    <property type="evidence" value="ECO:0007669"/>
    <property type="project" value="UniProtKB-KW"/>
</dbReference>
<keyword evidence="4" id="KW-0548">Nucleotidyltransferase</keyword>
<keyword evidence="9" id="KW-0460">Magnesium</keyword>
<keyword evidence="3" id="KW-0819">tRNA processing</keyword>
<feature type="domain" description="Poly A polymerase head" evidence="12">
    <location>
        <begin position="39"/>
        <end position="161"/>
    </location>
</feature>
<reference evidence="15 16" key="1">
    <citation type="submission" date="2017-07" db="EMBL/GenBank/DDBJ databases">
        <title>Mechanisms for carbon and nitrogen cycling indicate functional differentiation within the Candidate Phyla Radiation.</title>
        <authorList>
            <person name="Danczak R.E."/>
            <person name="Johnston M.D."/>
            <person name="Kenah C."/>
            <person name="Slattery M."/>
            <person name="Wrighton K.C."/>
            <person name="Wilkins M.J."/>
        </authorList>
    </citation>
    <scope>NUCLEOTIDE SEQUENCE [LARGE SCALE GENOMIC DNA]</scope>
    <source>
        <strain evidence="15">Licking1014_7</strain>
    </source>
</reference>
<dbReference type="Gene3D" id="1.10.3090.10">
    <property type="entry name" value="cca-adding enzyme, domain 2"/>
    <property type="match status" value="2"/>
</dbReference>
<keyword evidence="6" id="KW-0547">Nucleotide-binding</keyword>
<evidence type="ECO:0000313" key="16">
    <source>
        <dbReference type="Proteomes" id="UP000315689"/>
    </source>
</evidence>
<dbReference type="CDD" id="cd00077">
    <property type="entry name" value="HDc"/>
    <property type="match status" value="1"/>
</dbReference>
<dbReference type="EMBL" id="VMGK01000017">
    <property type="protein sequence ID" value="TSC92672.1"/>
    <property type="molecule type" value="Genomic_DNA"/>
</dbReference>
<keyword evidence="2 11" id="KW-0808">Transferase</keyword>
<organism evidence="15 16">
    <name type="scientific">Candidatus Berkelbacteria bacterium Licking1014_7</name>
    <dbReference type="NCBI Taxonomy" id="2017147"/>
    <lineage>
        <taxon>Bacteria</taxon>
        <taxon>Candidatus Berkelbacteria</taxon>
    </lineage>
</organism>
<evidence type="ECO:0000256" key="5">
    <source>
        <dbReference type="ARBA" id="ARBA00022723"/>
    </source>
</evidence>
<keyword evidence="8" id="KW-0067">ATP-binding</keyword>
<dbReference type="Pfam" id="PF12627">
    <property type="entry name" value="PolyA_pol_RNAbd"/>
    <property type="match status" value="1"/>
</dbReference>
<evidence type="ECO:0000256" key="2">
    <source>
        <dbReference type="ARBA" id="ARBA00022679"/>
    </source>
</evidence>
<dbReference type="PANTHER" id="PTHR47545">
    <property type="entry name" value="MULTIFUNCTIONAL CCA PROTEIN"/>
    <property type="match status" value="1"/>
</dbReference>
<evidence type="ECO:0000259" key="14">
    <source>
        <dbReference type="Pfam" id="PF12627"/>
    </source>
</evidence>
<feature type="domain" description="HD" evidence="13">
    <location>
        <begin position="264"/>
        <end position="356"/>
    </location>
</feature>
<evidence type="ECO:0000256" key="7">
    <source>
        <dbReference type="ARBA" id="ARBA00022800"/>
    </source>
</evidence>
<dbReference type="InterPro" id="IPR006674">
    <property type="entry name" value="HD_domain"/>
</dbReference>
<evidence type="ECO:0000256" key="9">
    <source>
        <dbReference type="ARBA" id="ARBA00022842"/>
    </source>
</evidence>
<keyword evidence="7" id="KW-0692">RNA repair</keyword>
<gene>
    <name evidence="15" type="ORF">CEN89_540</name>
</gene>
<protein>
    <submittedName>
        <fullName evidence="15">tRNA nucleotidyltransferase (CCA-adding enzyme)</fullName>
    </submittedName>
</protein>
<comment type="cofactor">
    <cofactor evidence="1">
        <name>Mg(2+)</name>
        <dbReference type="ChEBI" id="CHEBI:18420"/>
    </cofactor>
</comment>
<dbReference type="GO" id="GO:0042245">
    <property type="term" value="P:RNA repair"/>
    <property type="evidence" value="ECO:0007669"/>
    <property type="project" value="UniProtKB-KW"/>
</dbReference>
<dbReference type="CDD" id="cd05398">
    <property type="entry name" value="NT_ClassII-CCAase"/>
    <property type="match status" value="1"/>
</dbReference>
<dbReference type="Proteomes" id="UP000315689">
    <property type="component" value="Unassembled WGS sequence"/>
</dbReference>
<comment type="similarity">
    <text evidence="11">Belongs to the tRNA nucleotidyltransferase/poly(A) polymerase family.</text>
</comment>
<dbReference type="SUPFAM" id="SSF81891">
    <property type="entry name" value="Poly A polymerase C-terminal region-like"/>
    <property type="match status" value="1"/>
</dbReference>
<dbReference type="Pfam" id="PF01743">
    <property type="entry name" value="PolyA_pol"/>
    <property type="match status" value="1"/>
</dbReference>
<dbReference type="GO" id="GO:0046872">
    <property type="term" value="F:metal ion binding"/>
    <property type="evidence" value="ECO:0007669"/>
    <property type="project" value="UniProtKB-KW"/>
</dbReference>
<dbReference type="GO" id="GO:0003723">
    <property type="term" value="F:RNA binding"/>
    <property type="evidence" value="ECO:0007669"/>
    <property type="project" value="UniProtKB-KW"/>
</dbReference>
<dbReference type="AlphaFoldDB" id="A0A554LII7"/>
<dbReference type="Gene3D" id="3.30.460.10">
    <property type="entry name" value="Beta Polymerase, domain 2"/>
    <property type="match status" value="1"/>
</dbReference>
<sequence length="474" mass="53805">MNPENIRTNQTENMPKEIETPEKIINVCQAVKDAGGQALIVGGWVRDKLLGLDSKDIDLEIFGLGKSKLEEALKKFGLTKEVGKTFGVYKIGDIDVALARLETKTGEKHTDFEVKTSPAFTPEQTSRRRDFTVNALMYDPVRSEVLDFHNGLADLDKKILRVVDEKTFIEDPLRVYRLASLSSRLGFEVEPKTQATCQQMMPELKHLPKERVSEEWKKILLSPNPSKGLKILEKLGILKQYFPEIDQMIGAKQDPIYHPEGDVWTHTLLALDYSASQKNKFTVRLATLLHDIGKPSQTEHKEDNRISHYKHESKEVAEPFIEQFLRRFSFNGIDNTKLRQAVVNLVADHMTIIRLTKNLDDNQIIDRSLRRLSVRLSPATLEQLIQLGQNDHTATQGEKDEFKGELLIERAQKLAVLDNQPKPYLTGKDLIGAGLTPGPEFGKILGEAYEQQLDGKISDHSEALQWFQKSYPQS</sequence>
<dbReference type="InterPro" id="IPR002646">
    <property type="entry name" value="PolA_pol_head_dom"/>
</dbReference>
<evidence type="ECO:0000259" key="13">
    <source>
        <dbReference type="Pfam" id="PF01966"/>
    </source>
</evidence>
<dbReference type="PANTHER" id="PTHR47545:SF1">
    <property type="entry name" value="MULTIFUNCTIONAL CCA PROTEIN"/>
    <property type="match status" value="1"/>
</dbReference>
<evidence type="ECO:0000256" key="8">
    <source>
        <dbReference type="ARBA" id="ARBA00022840"/>
    </source>
</evidence>
<dbReference type="Pfam" id="PF01966">
    <property type="entry name" value="HD"/>
    <property type="match status" value="1"/>
</dbReference>
<name>A0A554LII7_9BACT</name>
<dbReference type="GO" id="GO:0008033">
    <property type="term" value="P:tRNA processing"/>
    <property type="evidence" value="ECO:0007669"/>
    <property type="project" value="UniProtKB-KW"/>
</dbReference>
<evidence type="ECO:0000256" key="6">
    <source>
        <dbReference type="ARBA" id="ARBA00022741"/>
    </source>
</evidence>
<dbReference type="InterPro" id="IPR032828">
    <property type="entry name" value="PolyA_RNA-bd"/>
</dbReference>
<accession>A0A554LII7</accession>
<keyword evidence="10 11" id="KW-0694">RNA-binding</keyword>
<dbReference type="GO" id="GO:0005524">
    <property type="term" value="F:ATP binding"/>
    <property type="evidence" value="ECO:0007669"/>
    <property type="project" value="UniProtKB-KW"/>
</dbReference>
<evidence type="ECO:0000259" key="12">
    <source>
        <dbReference type="Pfam" id="PF01743"/>
    </source>
</evidence>
<evidence type="ECO:0000256" key="10">
    <source>
        <dbReference type="ARBA" id="ARBA00022884"/>
    </source>
</evidence>
<dbReference type="SUPFAM" id="SSF81301">
    <property type="entry name" value="Nucleotidyltransferase"/>
    <property type="match status" value="1"/>
</dbReference>
<proteinExistence type="inferred from homology"/>
<comment type="caution">
    <text evidence="15">The sequence shown here is derived from an EMBL/GenBank/DDBJ whole genome shotgun (WGS) entry which is preliminary data.</text>
</comment>
<keyword evidence="5" id="KW-0479">Metal-binding</keyword>
<dbReference type="InterPro" id="IPR043519">
    <property type="entry name" value="NT_sf"/>
</dbReference>
<evidence type="ECO:0000256" key="4">
    <source>
        <dbReference type="ARBA" id="ARBA00022695"/>
    </source>
</evidence>
<evidence type="ECO:0000256" key="1">
    <source>
        <dbReference type="ARBA" id="ARBA00001946"/>
    </source>
</evidence>
<feature type="domain" description="tRNA nucleotidyltransferase/poly(A) polymerase RNA and SrmB- binding" evidence="14">
    <location>
        <begin position="186"/>
        <end position="247"/>
    </location>
</feature>
<evidence type="ECO:0000256" key="3">
    <source>
        <dbReference type="ARBA" id="ARBA00022694"/>
    </source>
</evidence>
<dbReference type="InterPro" id="IPR050124">
    <property type="entry name" value="tRNA_CCA-adding_enzyme"/>
</dbReference>